<dbReference type="InterPro" id="IPR018814">
    <property type="entry name" value="DUF5427"/>
</dbReference>
<evidence type="ECO:0000313" key="1">
    <source>
        <dbReference type="EMBL" id="RUP20059.1"/>
    </source>
</evidence>
<name>A0A433BA89_9FUNG</name>
<dbReference type="PANTHER" id="PTHR28265:SF1">
    <property type="entry name" value="MAINTENANCE OF TELOMERE CAPPING PROTEIN 1"/>
    <property type="match status" value="1"/>
</dbReference>
<dbReference type="GO" id="GO:0006458">
    <property type="term" value="P:'de novo' protein folding"/>
    <property type="evidence" value="ECO:0007669"/>
    <property type="project" value="InterPro"/>
</dbReference>
<proteinExistence type="predicted"/>
<reference evidence="1 2" key="1">
    <citation type="journal article" date="2018" name="New Phytol.">
        <title>Phylogenomics of Endogonaceae and evolution of mycorrhizas within Mucoromycota.</title>
        <authorList>
            <person name="Chang Y."/>
            <person name="Desiro A."/>
            <person name="Na H."/>
            <person name="Sandor L."/>
            <person name="Lipzen A."/>
            <person name="Clum A."/>
            <person name="Barry K."/>
            <person name="Grigoriev I.V."/>
            <person name="Martin F.M."/>
            <person name="Stajich J.E."/>
            <person name="Smith M.E."/>
            <person name="Bonito G."/>
            <person name="Spatafora J.W."/>
        </authorList>
    </citation>
    <scope>NUCLEOTIDE SEQUENCE [LARGE SCALE GENOMIC DNA]</scope>
    <source>
        <strain evidence="1 2">GMNB39</strain>
    </source>
</reference>
<organism evidence="1 2">
    <name type="scientific">Jimgerdemannia flammicorona</name>
    <dbReference type="NCBI Taxonomy" id="994334"/>
    <lineage>
        <taxon>Eukaryota</taxon>
        <taxon>Fungi</taxon>
        <taxon>Fungi incertae sedis</taxon>
        <taxon>Mucoromycota</taxon>
        <taxon>Mucoromycotina</taxon>
        <taxon>Endogonomycetes</taxon>
        <taxon>Endogonales</taxon>
        <taxon>Endogonaceae</taxon>
        <taxon>Jimgerdemannia</taxon>
    </lineage>
</organism>
<sequence>MNFITAHAVCPIHVIPRPKITKIVHLGPLVSFWLSPPPAHMSPFPQSTSSLLLLLLFSLQAHAQSSSGNVTTIPTDIVGTWSTGTGDVLTGPGFCDPVTSTFKIPASTGRSYTFSANGYFEEAIYTITSNASSPGCLTTALIWQHGKLSMDLSNNINFLPEAADGRVNVTNPCTNLTQGSSLQYYYQPGRLTVCDYPCNGGLENRAGLRKNYTNTPVAVSSPPRLTDLCTLLTEKFAGYATSTSSTGKAVLQLARFDGAPLEPLYLVNRTPIMLATGVISNGLVVSGGTSMVRGVGLGLGKVHPPYHTMSENPPPSSRSAAEQFLQSIGDITSAPVATESTDPDAAAKPAADAKEILSFLDEITNTASTTTTTTPIVDNVVVSSTTVPAPPLSPSSTAAAAATAAAGAWVSWGNSLWSQASQAVKTTTEQIAKTAADPETARRLEEKVKGLGNLVNTENINKISHDIRNLTISSVSTILETVAPAIAEHEIVEVWLAHDMVGYVGVEALVYRAFAKVMEQTEAGEVVVRKGNSANGENAATVEKGDEERDLNICEGIEEGVKLAKANIDHLIKSHQIKPTPEPTSPTAAKLPVTTCPVFMSIQPCRAMLGGGTGPGSHFLYVILLSDPTYDLHQTTFSQSMPASWLDVPYEENEWVEDRMVEAIRLGVQIVAQEYVWTRMKGVEKRKGKGTEGEVKVEKE</sequence>
<dbReference type="PANTHER" id="PTHR28265">
    <property type="entry name" value="MAINTENANCE OF TELOMERE CAPPING PROTEIN 1"/>
    <property type="match status" value="1"/>
</dbReference>
<dbReference type="OrthoDB" id="5594977at2759"/>
<dbReference type="Pfam" id="PF10310">
    <property type="entry name" value="DUF5427"/>
    <property type="match status" value="1"/>
</dbReference>
<dbReference type="AlphaFoldDB" id="A0A433BA89"/>
<dbReference type="GO" id="GO:0005783">
    <property type="term" value="C:endoplasmic reticulum"/>
    <property type="evidence" value="ECO:0007669"/>
    <property type="project" value="InterPro"/>
</dbReference>
<evidence type="ECO:0000313" key="2">
    <source>
        <dbReference type="Proteomes" id="UP000268093"/>
    </source>
</evidence>
<dbReference type="Pfam" id="PF10681">
    <property type="entry name" value="Rot1"/>
    <property type="match status" value="2"/>
</dbReference>
<accession>A0A433BA89</accession>
<gene>
    <name evidence="1" type="ORF">BC936DRAFT_139274</name>
</gene>
<dbReference type="Proteomes" id="UP000268093">
    <property type="component" value="Unassembled WGS sequence"/>
</dbReference>
<keyword evidence="2" id="KW-1185">Reference proteome</keyword>
<protein>
    <submittedName>
        <fullName evidence="1">Uncharacterized protein</fullName>
    </submittedName>
</protein>
<comment type="caution">
    <text evidence="1">The sequence shown here is derived from an EMBL/GenBank/DDBJ whole genome shotgun (WGS) entry which is preliminary data.</text>
</comment>
<dbReference type="InterPro" id="IPR019623">
    <property type="entry name" value="Rot1"/>
</dbReference>
<dbReference type="EMBL" id="RBNI01014592">
    <property type="protein sequence ID" value="RUP20059.1"/>
    <property type="molecule type" value="Genomic_DNA"/>
</dbReference>